<sequence>MNYLPLEMYKNLEFYASILVFCISVVSNILALSFYKHYRENGSTNPYIKMLWFQLSFDIFFAIVSIICRQDEIIVPGYLTFHLANFDSFHLSRQIHGYIIAMAFFAMYGNINNCTLVIILRYIQSSGLIKLRNRHLFLAVFITLLIPGILAFNLWNSFDYTLPANLVYLSDLKSGTVDPGMTINSISCSVPLKGPLFYIMMLGFFGYLGANYILVVFIFFKYRQYFIKFSKSMSVSTRTIHQEFTRILALQAFAPIIIAGLPIMAYLGSIFLDLNFRIGGTIILFLLSLTPACNGLLFVFLSSKNIKILKRRLSTLVNFIFCKNLVQVSPKISKVFHSTRVSTKKNAPSTGPSAVHFNG</sequence>
<name>A0AC35UD07_9BILA</name>
<reference evidence="2" key="1">
    <citation type="submission" date="2016-11" db="UniProtKB">
        <authorList>
            <consortium name="WormBaseParasite"/>
        </authorList>
    </citation>
    <scope>IDENTIFICATION</scope>
    <source>
        <strain evidence="2">KR3021</strain>
    </source>
</reference>
<dbReference type="WBParaSite" id="RSKR_0001038525.1">
    <property type="protein sequence ID" value="RSKR_0001038525.1"/>
    <property type="gene ID" value="RSKR_0001038525"/>
</dbReference>
<dbReference type="Proteomes" id="UP000095286">
    <property type="component" value="Unplaced"/>
</dbReference>
<accession>A0AC35UD07</accession>
<evidence type="ECO:0000313" key="2">
    <source>
        <dbReference type="WBParaSite" id="RSKR_0001038525.1"/>
    </source>
</evidence>
<evidence type="ECO:0000313" key="1">
    <source>
        <dbReference type="Proteomes" id="UP000095286"/>
    </source>
</evidence>
<organism evidence="1 2">
    <name type="scientific">Rhabditophanes sp. KR3021</name>
    <dbReference type="NCBI Taxonomy" id="114890"/>
    <lineage>
        <taxon>Eukaryota</taxon>
        <taxon>Metazoa</taxon>
        <taxon>Ecdysozoa</taxon>
        <taxon>Nematoda</taxon>
        <taxon>Chromadorea</taxon>
        <taxon>Rhabditida</taxon>
        <taxon>Tylenchina</taxon>
        <taxon>Panagrolaimomorpha</taxon>
        <taxon>Strongyloidoidea</taxon>
        <taxon>Alloionematidae</taxon>
        <taxon>Rhabditophanes</taxon>
    </lineage>
</organism>
<proteinExistence type="predicted"/>
<protein>
    <submittedName>
        <fullName evidence="2">G_PROTEIN_RECEP_F1_2 domain-containing protein</fullName>
    </submittedName>
</protein>